<dbReference type="EMBL" id="CAJNDS010000791">
    <property type="protein sequence ID" value="CAE7234264.1"/>
    <property type="molecule type" value="Genomic_DNA"/>
</dbReference>
<keyword evidence="1" id="KW-0175">Coiled coil</keyword>
<organism evidence="3 4">
    <name type="scientific">Symbiodinium natans</name>
    <dbReference type="NCBI Taxonomy" id="878477"/>
    <lineage>
        <taxon>Eukaryota</taxon>
        <taxon>Sar</taxon>
        <taxon>Alveolata</taxon>
        <taxon>Dinophyceae</taxon>
        <taxon>Suessiales</taxon>
        <taxon>Symbiodiniaceae</taxon>
        <taxon>Symbiodinium</taxon>
    </lineage>
</organism>
<protein>
    <submittedName>
        <fullName evidence="3">Uncharacterized protein</fullName>
    </submittedName>
</protein>
<proteinExistence type="predicted"/>
<dbReference type="AlphaFoldDB" id="A0A812L1P1"/>
<feature type="coiled-coil region" evidence="1">
    <location>
        <begin position="19"/>
        <end position="53"/>
    </location>
</feature>
<evidence type="ECO:0000313" key="4">
    <source>
        <dbReference type="Proteomes" id="UP000604046"/>
    </source>
</evidence>
<evidence type="ECO:0000256" key="2">
    <source>
        <dbReference type="SAM" id="MobiDB-lite"/>
    </source>
</evidence>
<evidence type="ECO:0000256" key="1">
    <source>
        <dbReference type="SAM" id="Coils"/>
    </source>
</evidence>
<accession>A0A812L1P1</accession>
<evidence type="ECO:0000313" key="3">
    <source>
        <dbReference type="EMBL" id="CAE7234264.1"/>
    </source>
</evidence>
<reference evidence="3" key="1">
    <citation type="submission" date="2021-02" db="EMBL/GenBank/DDBJ databases">
        <authorList>
            <person name="Dougan E. K."/>
            <person name="Rhodes N."/>
            <person name="Thang M."/>
            <person name="Chan C."/>
        </authorList>
    </citation>
    <scope>NUCLEOTIDE SEQUENCE</scope>
</reference>
<dbReference type="Proteomes" id="UP000604046">
    <property type="component" value="Unassembled WGS sequence"/>
</dbReference>
<comment type="caution">
    <text evidence="3">The sequence shown here is derived from an EMBL/GenBank/DDBJ whole genome shotgun (WGS) entry which is preliminary data.</text>
</comment>
<sequence length="571" mass="64647">MTLSTKNTATEAMTATRGIEEIQGNLDTIHCRLDVVEEQALTQRAEIIEVERNIQTRIDDAVKDMREWFKQELKGIRDMMSNPRGGSVDDKARGAVKEIVKQIDYIAPKLKHLAGEIKDVKSDDVEKIKNHVDAADNELTSRIASLETALTNLGEENKMLRDGNVRLTREQDKLRSEIDETNGRFMKRVDVLETLMRDRKKENENLANENRRLRDELGEYIREQRKEIHLIGDENARGWAGTFLPKPGIRTQSGYGGSFPAVGRLDIGDRGPRVDTKGIDKCQEITIGKEPGATDVNIWLGEVAASTRGAYVYNGDYGYDMVMGVREMKDEEIDKPLIYPALEYQLYSALRKSARSEGLRSKLTIKALEYQQKGDRRMMTAMRCLKTIVKYIEIPRSLEHGMLMQALVNTAYKIRPGKSEEETLEEFMTRRDLIVAQLLASKGNTLSDNQIGEVLFAKVKGLIALNHDVERWRQSNEAERTHSWLREKIEARLEIWRAEGNSRTAAARAIERAHASGYIAMPATGPSRGPVEKVPPSLREKFPTEEIEQRTKREGSPHAELAGAGNRQDFG</sequence>
<keyword evidence="4" id="KW-1185">Reference proteome</keyword>
<feature type="region of interest" description="Disordered" evidence="2">
    <location>
        <begin position="520"/>
        <end position="571"/>
    </location>
</feature>
<name>A0A812L1P1_9DINO</name>
<feature type="compositionally biased region" description="Basic and acidic residues" evidence="2">
    <location>
        <begin position="538"/>
        <end position="557"/>
    </location>
</feature>
<gene>
    <name evidence="3" type="ORF">SNAT2548_LOCUS9864</name>
</gene>
<feature type="coiled-coil region" evidence="1">
    <location>
        <begin position="164"/>
        <end position="223"/>
    </location>
</feature>